<proteinExistence type="predicted"/>
<protein>
    <submittedName>
        <fullName evidence="2">Uncharacterized protein</fullName>
    </submittedName>
</protein>
<dbReference type="RefSeq" id="WP_168146412.1">
    <property type="nucleotide sequence ID" value="NZ_JAAVXB010000001.1"/>
</dbReference>
<dbReference type="EMBL" id="JAAVXB010000001">
    <property type="protein sequence ID" value="NKF21177.1"/>
    <property type="molecule type" value="Genomic_DNA"/>
</dbReference>
<keyword evidence="1" id="KW-1133">Transmembrane helix</keyword>
<keyword evidence="1" id="KW-0472">Membrane</keyword>
<keyword evidence="3" id="KW-1185">Reference proteome</keyword>
<gene>
    <name evidence="2" type="ORF">G7Y82_02530</name>
</gene>
<reference evidence="2" key="1">
    <citation type="submission" date="2020-03" db="EMBL/GenBank/DDBJ databases">
        <title>Solimonas marina sp. nov., isolated from deep seawater of the Pacific Ocean.</title>
        <authorList>
            <person name="Liu X."/>
            <person name="Lai Q."/>
            <person name="Sun F."/>
            <person name="Gai Y."/>
            <person name="Li G."/>
            <person name="Shao Z."/>
        </authorList>
    </citation>
    <scope>NUCLEOTIDE SEQUENCE</scope>
    <source>
        <strain evidence="2">C16B3</strain>
    </source>
</reference>
<dbReference type="AlphaFoldDB" id="A0A969W696"/>
<organism evidence="2 3">
    <name type="scientific">Solimonas marina</name>
    <dbReference type="NCBI Taxonomy" id="2714601"/>
    <lineage>
        <taxon>Bacteria</taxon>
        <taxon>Pseudomonadati</taxon>
        <taxon>Pseudomonadota</taxon>
        <taxon>Gammaproteobacteria</taxon>
        <taxon>Nevskiales</taxon>
        <taxon>Nevskiaceae</taxon>
        <taxon>Solimonas</taxon>
    </lineage>
</organism>
<accession>A0A969W696</accession>
<evidence type="ECO:0000313" key="2">
    <source>
        <dbReference type="EMBL" id="NKF21177.1"/>
    </source>
</evidence>
<sequence length="137" mass="14687">MNRSAFIDRATRRRQRGDMLLEALIGTLLIGIVGLGMSYTASRVMVGQRYQNAQGIAISQMRALMQRYGTTLCTDDSLAVITMPPDRQLGVDVQCDALLSVKINSIDLTVLPSAVKLSVTSPELFGGVGTIVVGDNG</sequence>
<name>A0A969W696_9GAMM</name>
<keyword evidence="1" id="KW-0812">Transmembrane</keyword>
<evidence type="ECO:0000313" key="3">
    <source>
        <dbReference type="Proteomes" id="UP000653472"/>
    </source>
</evidence>
<dbReference type="Proteomes" id="UP000653472">
    <property type="component" value="Unassembled WGS sequence"/>
</dbReference>
<feature type="transmembrane region" description="Helical" evidence="1">
    <location>
        <begin position="20"/>
        <end position="41"/>
    </location>
</feature>
<comment type="caution">
    <text evidence="2">The sequence shown here is derived from an EMBL/GenBank/DDBJ whole genome shotgun (WGS) entry which is preliminary data.</text>
</comment>
<evidence type="ECO:0000256" key="1">
    <source>
        <dbReference type="SAM" id="Phobius"/>
    </source>
</evidence>